<keyword evidence="5" id="KW-1185">Reference proteome</keyword>
<sequence length="374" mass="36808">MTRRRPGLATVAAVLFVLLTATGWPFTAPGGAPTAAAVDPARGTPGPCPDDTGVTVVVDFQQVGSGEVIVRCSPSADGTGLDVLRNAGFQMEGVRRWGDSFVCRIENTPSPGEALPVRGDEGYTESCIDTPPATAYWSYWHATNGGSWQYSQWGLKNRTPVAGGFEGWSFSLNATADANPAPRFTPVRQARPADPTPPGAGDPVPTGGGETSGGGGSTSGDDPGQDGPGSAGGDAGSTAGGSGAAGGSDTSTGNGTDGGTGQPGATTADGSGPGTDGPAPLPRQPRDGADATAPADATRTSGPESADGTAGPGDAAAATGDVAWSGGEQLASGAETDGGGWLGLPSGVWWTLLAALALTIVGTTAARRRSGRTT</sequence>
<keyword evidence="2" id="KW-0812">Transmembrane</keyword>
<feature type="compositionally biased region" description="Gly residues" evidence="1">
    <location>
        <begin position="206"/>
        <end position="218"/>
    </location>
</feature>
<keyword evidence="2" id="KW-1133">Transmembrane helix</keyword>
<evidence type="ECO:0000256" key="2">
    <source>
        <dbReference type="SAM" id="Phobius"/>
    </source>
</evidence>
<evidence type="ECO:0000313" key="4">
    <source>
        <dbReference type="EMBL" id="TQL49671.1"/>
    </source>
</evidence>
<proteinExistence type="predicted"/>
<feature type="chain" id="PRO_5039255999" evidence="3">
    <location>
        <begin position="28"/>
        <end position="374"/>
    </location>
</feature>
<name>A0A542YNN6_9MICO</name>
<evidence type="ECO:0000256" key="1">
    <source>
        <dbReference type="SAM" id="MobiDB-lite"/>
    </source>
</evidence>
<evidence type="ECO:0000313" key="5">
    <source>
        <dbReference type="Proteomes" id="UP000319516"/>
    </source>
</evidence>
<evidence type="ECO:0000256" key="3">
    <source>
        <dbReference type="SAM" id="SignalP"/>
    </source>
</evidence>
<protein>
    <submittedName>
        <fullName evidence="4">Uncharacterized protein</fullName>
    </submittedName>
</protein>
<keyword evidence="2" id="KW-0472">Membrane</keyword>
<feature type="transmembrane region" description="Helical" evidence="2">
    <location>
        <begin position="347"/>
        <end position="366"/>
    </location>
</feature>
<accession>A0A542YNN6</accession>
<reference evidence="4 5" key="1">
    <citation type="submission" date="2019-06" db="EMBL/GenBank/DDBJ databases">
        <title>Sequencing the genomes of 1000 actinobacteria strains.</title>
        <authorList>
            <person name="Klenk H.-P."/>
        </authorList>
    </citation>
    <scope>NUCLEOTIDE SEQUENCE [LARGE SCALE GENOMIC DNA]</scope>
    <source>
        <strain evidence="4 5">DSM 12335</strain>
    </source>
</reference>
<dbReference type="AlphaFoldDB" id="A0A542YNN6"/>
<gene>
    <name evidence="4" type="ORF">FB467_0756</name>
</gene>
<feature type="region of interest" description="Disordered" evidence="1">
    <location>
        <begin position="179"/>
        <end position="320"/>
    </location>
</feature>
<feature type="compositionally biased region" description="Low complexity" evidence="1">
    <location>
        <begin position="290"/>
        <end position="320"/>
    </location>
</feature>
<comment type="caution">
    <text evidence="4">The sequence shown here is derived from an EMBL/GenBank/DDBJ whole genome shotgun (WGS) entry which is preliminary data.</text>
</comment>
<keyword evidence="3" id="KW-0732">Signal</keyword>
<organism evidence="4 5">
    <name type="scientific">Ornithinicoccus hortensis</name>
    <dbReference type="NCBI Taxonomy" id="82346"/>
    <lineage>
        <taxon>Bacteria</taxon>
        <taxon>Bacillati</taxon>
        <taxon>Actinomycetota</taxon>
        <taxon>Actinomycetes</taxon>
        <taxon>Micrococcales</taxon>
        <taxon>Intrasporangiaceae</taxon>
        <taxon>Ornithinicoccus</taxon>
    </lineage>
</organism>
<dbReference type="RefSeq" id="WP_211350547.1">
    <property type="nucleotide sequence ID" value="NZ_BAAAIK010000003.1"/>
</dbReference>
<dbReference type="Proteomes" id="UP000319516">
    <property type="component" value="Unassembled WGS sequence"/>
</dbReference>
<dbReference type="EMBL" id="VFOP01000001">
    <property type="protein sequence ID" value="TQL49671.1"/>
    <property type="molecule type" value="Genomic_DNA"/>
</dbReference>
<feature type="compositionally biased region" description="Gly residues" evidence="1">
    <location>
        <begin position="226"/>
        <end position="246"/>
    </location>
</feature>
<feature type="signal peptide" evidence="3">
    <location>
        <begin position="1"/>
        <end position="27"/>
    </location>
</feature>